<gene>
    <name evidence="1" type="ORF">Cco03nite_41730</name>
</gene>
<organism evidence="1 2">
    <name type="scientific">Catellatospora coxensis</name>
    <dbReference type="NCBI Taxonomy" id="310354"/>
    <lineage>
        <taxon>Bacteria</taxon>
        <taxon>Bacillati</taxon>
        <taxon>Actinomycetota</taxon>
        <taxon>Actinomycetes</taxon>
        <taxon>Micromonosporales</taxon>
        <taxon>Micromonosporaceae</taxon>
        <taxon>Catellatospora</taxon>
    </lineage>
</organism>
<proteinExistence type="predicted"/>
<name>A0A8J3P8K9_9ACTN</name>
<accession>A0A8J3P8K9</accession>
<evidence type="ECO:0000313" key="2">
    <source>
        <dbReference type="Proteomes" id="UP000630887"/>
    </source>
</evidence>
<dbReference type="InterPro" id="IPR025851">
    <property type="entry name" value="SUKH-4"/>
</dbReference>
<comment type="caution">
    <text evidence="1">The sequence shown here is derived from an EMBL/GenBank/DDBJ whole genome shotgun (WGS) entry which is preliminary data.</text>
</comment>
<reference evidence="1 2" key="1">
    <citation type="submission" date="2021-01" db="EMBL/GenBank/DDBJ databases">
        <title>Whole genome shotgun sequence of Catellatospora coxensis NBRC 107359.</title>
        <authorList>
            <person name="Komaki H."/>
            <person name="Tamura T."/>
        </authorList>
    </citation>
    <scope>NUCLEOTIDE SEQUENCE [LARGE SCALE GENOMIC DNA]</scope>
    <source>
        <strain evidence="1 2">NBRC 107359</strain>
    </source>
</reference>
<evidence type="ECO:0008006" key="3">
    <source>
        <dbReference type="Google" id="ProtNLM"/>
    </source>
</evidence>
<dbReference type="Proteomes" id="UP000630887">
    <property type="component" value="Unassembled WGS sequence"/>
</dbReference>
<dbReference type="AlphaFoldDB" id="A0A8J3P8K9"/>
<dbReference type="EMBL" id="BONI01000034">
    <property type="protein sequence ID" value="GIG07473.1"/>
    <property type="molecule type" value="Genomic_DNA"/>
</dbReference>
<protein>
    <recommendedName>
        <fullName evidence="3">SUKH-4 immunity protein of toxin-antitoxin system</fullName>
    </recommendedName>
</protein>
<sequence length="171" mass="18689">MSVRYEDLAGYFGVDNLVRADAAALSGMTLPPDAVRVLTEVGLPRAIEDESFTAEPPQPVQVVGSPDAFLRFGRCSGSFFAMSPATGEVWAVSLYPGDTHPGFVNSSLDAFVECLLRFTTLWEQMPDVRSLPGESERWADLIEQELRAVDPPCVEPDAFYGEVIEEVLMGI</sequence>
<dbReference type="RefSeq" id="WP_203693811.1">
    <property type="nucleotide sequence ID" value="NZ_BAAALC010000016.1"/>
</dbReference>
<keyword evidence="2" id="KW-1185">Reference proteome</keyword>
<dbReference type="Pfam" id="PF14435">
    <property type="entry name" value="SUKH-4"/>
    <property type="match status" value="1"/>
</dbReference>
<evidence type="ECO:0000313" key="1">
    <source>
        <dbReference type="EMBL" id="GIG07473.1"/>
    </source>
</evidence>